<proteinExistence type="predicted"/>
<reference evidence="1" key="1">
    <citation type="submission" date="2020-04" db="EMBL/GenBank/DDBJ databases">
        <title>A chromosome-scale assembly and high-density genetic map of the yellow drum (Nibea albiflora) genome.</title>
        <authorList>
            <person name="Xu D."/>
            <person name="Zhang W."/>
            <person name="Chen R."/>
            <person name="Tan P."/>
            <person name="Wang L."/>
            <person name="Song H."/>
            <person name="Tian L."/>
            <person name="Zhu Q."/>
            <person name="Wang B."/>
        </authorList>
    </citation>
    <scope>NUCLEOTIDE SEQUENCE</scope>
    <source>
        <strain evidence="1">ZJHYS-2018</strain>
    </source>
</reference>
<evidence type="ECO:0000313" key="1">
    <source>
        <dbReference type="EMBL" id="KAG8010289.1"/>
    </source>
</evidence>
<evidence type="ECO:0000313" key="2">
    <source>
        <dbReference type="Proteomes" id="UP000805704"/>
    </source>
</evidence>
<keyword evidence="2" id="KW-1185">Reference proteome</keyword>
<comment type="caution">
    <text evidence="1">The sequence shown here is derived from an EMBL/GenBank/DDBJ whole genome shotgun (WGS) entry which is preliminary data.</text>
</comment>
<name>A0ACB7F6X7_NIBAL</name>
<gene>
    <name evidence="1" type="ORF">GBF38_014548</name>
</gene>
<organism evidence="1 2">
    <name type="scientific">Nibea albiflora</name>
    <name type="common">Yellow drum</name>
    <name type="synonym">Corvina albiflora</name>
    <dbReference type="NCBI Taxonomy" id="240163"/>
    <lineage>
        <taxon>Eukaryota</taxon>
        <taxon>Metazoa</taxon>
        <taxon>Chordata</taxon>
        <taxon>Craniata</taxon>
        <taxon>Vertebrata</taxon>
        <taxon>Euteleostomi</taxon>
        <taxon>Actinopterygii</taxon>
        <taxon>Neopterygii</taxon>
        <taxon>Teleostei</taxon>
        <taxon>Neoteleostei</taxon>
        <taxon>Acanthomorphata</taxon>
        <taxon>Eupercaria</taxon>
        <taxon>Sciaenidae</taxon>
        <taxon>Nibea</taxon>
    </lineage>
</organism>
<dbReference type="Proteomes" id="UP000805704">
    <property type="component" value="Chromosome 16"/>
</dbReference>
<protein>
    <submittedName>
        <fullName evidence="1">Uncharacterized protein</fullName>
    </submittedName>
</protein>
<accession>A0ACB7F6X7</accession>
<sequence>MCIAETPASEPGAEKPAQQQERPVEAIEYPLEEDRSSLEPPGQETYKYKHYWKPIVYIPRAKALHIVEITT</sequence>
<dbReference type="EMBL" id="CM024804">
    <property type="protein sequence ID" value="KAG8010289.1"/>
    <property type="molecule type" value="Genomic_DNA"/>
</dbReference>